<protein>
    <submittedName>
        <fullName evidence="1">Genomic scaffold, ProqFM164S03</fullName>
    </submittedName>
</protein>
<sequence>MKPDVDKGGKTSTYPRTLKVAPAIWMRVYHILPKPGSIAERVIENDLLRSASMMALGFTSFLARCRIIRKHVKSSVEGHNE</sequence>
<organism evidence="1 2">
    <name type="scientific">Penicillium roqueforti (strain FM164)</name>
    <dbReference type="NCBI Taxonomy" id="1365484"/>
    <lineage>
        <taxon>Eukaryota</taxon>
        <taxon>Fungi</taxon>
        <taxon>Dikarya</taxon>
        <taxon>Ascomycota</taxon>
        <taxon>Pezizomycotina</taxon>
        <taxon>Eurotiomycetes</taxon>
        <taxon>Eurotiomycetidae</taxon>
        <taxon>Eurotiales</taxon>
        <taxon>Aspergillaceae</taxon>
        <taxon>Penicillium</taxon>
    </lineage>
</organism>
<gene>
    <name evidence="1" type="ORF">PROQFM164_S03g000342</name>
</gene>
<keyword evidence="2" id="KW-1185">Reference proteome</keyword>
<name>W6QAC2_PENRF</name>
<accession>W6QAC2</accession>
<reference evidence="1" key="1">
    <citation type="journal article" date="2014" name="Nat. Commun.">
        <title>Multiple recent horizontal transfers of a large genomic region in cheese making fungi.</title>
        <authorList>
            <person name="Cheeseman K."/>
            <person name="Ropars J."/>
            <person name="Renault P."/>
            <person name="Dupont J."/>
            <person name="Gouzy J."/>
            <person name="Branca A."/>
            <person name="Abraham A.L."/>
            <person name="Ceppi M."/>
            <person name="Conseiller E."/>
            <person name="Debuchy R."/>
            <person name="Malagnac F."/>
            <person name="Goarin A."/>
            <person name="Silar P."/>
            <person name="Lacoste S."/>
            <person name="Sallet E."/>
            <person name="Bensimon A."/>
            <person name="Giraud T."/>
            <person name="Brygoo Y."/>
        </authorList>
    </citation>
    <scope>NUCLEOTIDE SEQUENCE [LARGE SCALE GENOMIC DNA]</scope>
    <source>
        <strain evidence="1">FM164</strain>
    </source>
</reference>
<dbReference type="AlphaFoldDB" id="W6QAC2"/>
<dbReference type="EMBL" id="HG792017">
    <property type="protein sequence ID" value="CDM33618.1"/>
    <property type="molecule type" value="Genomic_DNA"/>
</dbReference>
<evidence type="ECO:0000313" key="1">
    <source>
        <dbReference type="EMBL" id="CDM33618.1"/>
    </source>
</evidence>
<proteinExistence type="predicted"/>
<evidence type="ECO:0000313" key="2">
    <source>
        <dbReference type="Proteomes" id="UP000030686"/>
    </source>
</evidence>
<dbReference type="Proteomes" id="UP000030686">
    <property type="component" value="Unassembled WGS sequence"/>
</dbReference>